<dbReference type="SUPFAM" id="SSF53383">
    <property type="entry name" value="PLP-dependent transferases"/>
    <property type="match status" value="1"/>
</dbReference>
<evidence type="ECO:0000256" key="1">
    <source>
        <dbReference type="ARBA" id="ARBA00001933"/>
    </source>
</evidence>
<reference evidence="5" key="1">
    <citation type="submission" date="2020-10" db="EMBL/GenBank/DDBJ databases">
        <authorList>
            <person name="Gilroy R."/>
        </authorList>
    </citation>
    <scope>NUCLEOTIDE SEQUENCE</scope>
    <source>
        <strain evidence="5">G3-8215</strain>
    </source>
</reference>
<dbReference type="Pfam" id="PF01212">
    <property type="entry name" value="Beta_elim_lyase"/>
    <property type="match status" value="1"/>
</dbReference>
<feature type="domain" description="Aromatic amino acid beta-eliminating lyase/threonine aldolase" evidence="4">
    <location>
        <begin position="6"/>
        <end position="295"/>
    </location>
</feature>
<dbReference type="GO" id="GO:0008483">
    <property type="term" value="F:transaminase activity"/>
    <property type="evidence" value="ECO:0007669"/>
    <property type="project" value="UniProtKB-KW"/>
</dbReference>
<comment type="cofactor">
    <cofactor evidence="1">
        <name>pyridoxal 5'-phosphate</name>
        <dbReference type="ChEBI" id="CHEBI:597326"/>
    </cofactor>
</comment>
<dbReference type="EMBL" id="JADILV010000031">
    <property type="protein sequence ID" value="MBO8483332.1"/>
    <property type="molecule type" value="Genomic_DNA"/>
</dbReference>
<dbReference type="InterPro" id="IPR015422">
    <property type="entry name" value="PyrdxlP-dep_Trfase_small"/>
</dbReference>
<protein>
    <submittedName>
        <fullName evidence="5">Aminotransferase class V-fold PLP-dependent enzyme</fullName>
    </submittedName>
</protein>
<comment type="caution">
    <text evidence="5">The sequence shown here is derived from an EMBL/GenBank/DDBJ whole genome shotgun (WGS) entry which is preliminary data.</text>
</comment>
<accession>A0A940DRG1</accession>
<name>A0A940DRG1_9BACT</name>
<evidence type="ECO:0000259" key="4">
    <source>
        <dbReference type="Pfam" id="PF01212"/>
    </source>
</evidence>
<evidence type="ECO:0000313" key="5">
    <source>
        <dbReference type="EMBL" id="MBO8483332.1"/>
    </source>
</evidence>
<dbReference type="PANTHER" id="PTHR48097">
    <property type="entry name" value="L-THREONINE ALDOLASE-RELATED"/>
    <property type="match status" value="1"/>
</dbReference>
<dbReference type="GO" id="GO:0016829">
    <property type="term" value="F:lyase activity"/>
    <property type="evidence" value="ECO:0007669"/>
    <property type="project" value="InterPro"/>
</dbReference>
<gene>
    <name evidence="5" type="ORF">IAB75_04385</name>
</gene>
<dbReference type="AlphaFoldDB" id="A0A940DRG1"/>
<dbReference type="Gene3D" id="3.40.640.10">
    <property type="entry name" value="Type I PLP-dependent aspartate aminotransferase-like (Major domain)"/>
    <property type="match status" value="1"/>
</dbReference>
<evidence type="ECO:0000313" key="6">
    <source>
        <dbReference type="Proteomes" id="UP000725002"/>
    </source>
</evidence>
<dbReference type="PANTHER" id="PTHR48097:SF5">
    <property type="entry name" value="LOW SPECIFICITY L-THREONINE ALDOLASE"/>
    <property type="match status" value="1"/>
</dbReference>
<dbReference type="Gene3D" id="3.90.1150.10">
    <property type="entry name" value="Aspartate Aminotransferase, domain 1"/>
    <property type="match status" value="1"/>
</dbReference>
<dbReference type="InterPro" id="IPR015421">
    <property type="entry name" value="PyrdxlP-dep_Trfase_major"/>
</dbReference>
<evidence type="ECO:0000256" key="3">
    <source>
        <dbReference type="ARBA" id="ARBA00022898"/>
    </source>
</evidence>
<keyword evidence="5" id="KW-0808">Transferase</keyword>
<reference evidence="5" key="2">
    <citation type="journal article" date="2021" name="PeerJ">
        <title>Extensive microbial diversity within the chicken gut microbiome revealed by metagenomics and culture.</title>
        <authorList>
            <person name="Gilroy R."/>
            <person name="Ravi A."/>
            <person name="Getino M."/>
            <person name="Pursley I."/>
            <person name="Horton D.L."/>
            <person name="Alikhan N.F."/>
            <person name="Baker D."/>
            <person name="Gharbi K."/>
            <person name="Hall N."/>
            <person name="Watson M."/>
            <person name="Adriaenssens E.M."/>
            <person name="Foster-Nyarko E."/>
            <person name="Jarju S."/>
            <person name="Secka A."/>
            <person name="Antonio M."/>
            <person name="Oren A."/>
            <person name="Chaudhuri R.R."/>
            <person name="La Ragione R."/>
            <person name="Hildebrand F."/>
            <person name="Pallen M.J."/>
        </authorList>
    </citation>
    <scope>NUCLEOTIDE SEQUENCE</scope>
    <source>
        <strain evidence="5">G3-8215</strain>
    </source>
</reference>
<dbReference type="InterPro" id="IPR015424">
    <property type="entry name" value="PyrdxlP-dep_Trfase"/>
</dbReference>
<dbReference type="GO" id="GO:0006520">
    <property type="term" value="P:amino acid metabolic process"/>
    <property type="evidence" value="ECO:0007669"/>
    <property type="project" value="InterPro"/>
</dbReference>
<dbReference type="Proteomes" id="UP000725002">
    <property type="component" value="Unassembled WGS sequence"/>
</dbReference>
<evidence type="ECO:0000256" key="2">
    <source>
        <dbReference type="ARBA" id="ARBA00006966"/>
    </source>
</evidence>
<dbReference type="InterPro" id="IPR001597">
    <property type="entry name" value="ArAA_b-elim_lyase/Thr_aldolase"/>
</dbReference>
<comment type="similarity">
    <text evidence="2">Belongs to the threonine aldolase family.</text>
</comment>
<proteinExistence type="inferred from homology"/>
<organism evidence="5 6">
    <name type="scientific">Candidatus Cryptobacteroides avicola</name>
    <dbReference type="NCBI Taxonomy" id="2840757"/>
    <lineage>
        <taxon>Bacteria</taxon>
        <taxon>Pseudomonadati</taxon>
        <taxon>Bacteroidota</taxon>
        <taxon>Bacteroidia</taxon>
        <taxon>Bacteroidales</taxon>
        <taxon>Candidatus Cryptobacteroides</taxon>
    </lineage>
</organism>
<keyword evidence="5" id="KW-0032">Aminotransferase</keyword>
<keyword evidence="3" id="KW-0663">Pyridoxal phosphate</keyword>
<sequence length="341" mass="37413">MLHFDSDYMEGAHPAVMERLLQTNHESTPGYTTDAYCGKARELIRKACRCPEAEVYFLVGGTQTNEVAVSSVLKPYEGVISADSGHVNQHEAGAIEATGHKVLGLPHKDGKLTADAVGKYMADFLADESAEHMVRPGMVYISHPTEFGTLYSLEELKALSDVCHKYGLPLYMDGARLGYGLAAPDSDLGLEDIASFCDMFYIGGTKVGALFGEALVITRPVALKQMITHIKRQGALLAKGRLLGVQFSTLFTDGLYMKISRHAIRMAGLLTDALKSRGYEFFAPPQTNQIFIVLDNDTLARLKRHATFSVWQKLDANRTSVRFVTSWATEEGDVNALISLL</sequence>